<dbReference type="Proteomes" id="UP001302249">
    <property type="component" value="Chromosome"/>
</dbReference>
<evidence type="ECO:0008006" key="3">
    <source>
        <dbReference type="Google" id="ProtNLM"/>
    </source>
</evidence>
<protein>
    <recommendedName>
        <fullName evidence="3">Secreted protein</fullName>
    </recommendedName>
</protein>
<reference evidence="1 2" key="1">
    <citation type="submission" date="2023-09" db="EMBL/GenBank/DDBJ databases">
        <authorList>
            <person name="Rey-Velasco X."/>
        </authorList>
    </citation>
    <scope>NUCLEOTIDE SEQUENCE [LARGE SCALE GENOMIC DNA]</scope>
    <source>
        <strain evidence="1 2">W311</strain>
    </source>
</reference>
<proteinExistence type="predicted"/>
<sequence>MTGKSLKPCLYLVVALLVAMIGKARPDVDRSAQRPPTAERHFEFEFSLLGARAHFATSVVPTASD</sequence>
<name>A0ABZ0B751_9SPHN</name>
<dbReference type="EMBL" id="CP135076">
    <property type="protein sequence ID" value="WNO53257.1"/>
    <property type="molecule type" value="Genomic_DNA"/>
</dbReference>
<evidence type="ECO:0000313" key="2">
    <source>
        <dbReference type="Proteomes" id="UP001302249"/>
    </source>
</evidence>
<gene>
    <name evidence="1" type="ORF">RPR59_12510</name>
</gene>
<organism evidence="1 2">
    <name type="scientific">Stakelama saccharophila</name>
    <dbReference type="NCBI Taxonomy" id="3075605"/>
    <lineage>
        <taxon>Bacteria</taxon>
        <taxon>Pseudomonadati</taxon>
        <taxon>Pseudomonadota</taxon>
        <taxon>Alphaproteobacteria</taxon>
        <taxon>Sphingomonadales</taxon>
        <taxon>Sphingomonadaceae</taxon>
        <taxon>Stakelama</taxon>
    </lineage>
</organism>
<evidence type="ECO:0000313" key="1">
    <source>
        <dbReference type="EMBL" id="WNO53257.1"/>
    </source>
</evidence>
<dbReference type="RefSeq" id="WP_313914545.1">
    <property type="nucleotide sequence ID" value="NZ_CP135076.1"/>
</dbReference>
<accession>A0ABZ0B751</accession>
<keyword evidence="2" id="KW-1185">Reference proteome</keyword>